<keyword evidence="1" id="KW-0472">Membrane</keyword>
<dbReference type="EMBL" id="VORW01000006">
    <property type="protein sequence ID" value="TXE11230.1"/>
    <property type="molecule type" value="Genomic_DNA"/>
</dbReference>
<name>A0A5C7ARF3_9BACT</name>
<dbReference type="OrthoDB" id="1495093at2"/>
<organism evidence="2 3">
    <name type="scientific">Algoriphagus aquimarinus</name>
    <dbReference type="NCBI Taxonomy" id="237018"/>
    <lineage>
        <taxon>Bacteria</taxon>
        <taxon>Pseudomonadati</taxon>
        <taxon>Bacteroidota</taxon>
        <taxon>Cytophagia</taxon>
        <taxon>Cytophagales</taxon>
        <taxon>Cyclobacteriaceae</taxon>
        <taxon>Algoriphagus</taxon>
    </lineage>
</organism>
<feature type="transmembrane region" description="Helical" evidence="1">
    <location>
        <begin position="21"/>
        <end position="39"/>
    </location>
</feature>
<dbReference type="RefSeq" id="WP_146917839.1">
    <property type="nucleotide sequence ID" value="NZ_VORW01000006.1"/>
</dbReference>
<evidence type="ECO:0000256" key="1">
    <source>
        <dbReference type="SAM" id="Phobius"/>
    </source>
</evidence>
<gene>
    <name evidence="2" type="ORF">ESV85_11835</name>
</gene>
<keyword evidence="1" id="KW-1133">Transmembrane helix</keyword>
<dbReference type="Proteomes" id="UP000321935">
    <property type="component" value="Unassembled WGS sequence"/>
</dbReference>
<proteinExistence type="predicted"/>
<keyword evidence="1" id="KW-0812">Transmembrane</keyword>
<evidence type="ECO:0000313" key="2">
    <source>
        <dbReference type="EMBL" id="TXE11230.1"/>
    </source>
</evidence>
<evidence type="ECO:0000313" key="3">
    <source>
        <dbReference type="Proteomes" id="UP000321935"/>
    </source>
</evidence>
<protein>
    <submittedName>
        <fullName evidence="2">Uncharacterized protein</fullName>
    </submittedName>
</protein>
<sequence length="179" mass="20386">MCCNYILSVGGATTLETVGDISTIVIALVNTFLVWFIFIKTRNKGNEDKEQSRKLDLLKSLILDHNLKHFYSFFEKVESVLKGLKSTGLSDDQKSTIVELGNDEFIKLRKKFTDSLLAVDQNLYDKVLECSDQLQSNISNNAFDPGNNLSHLPKYEECIENPLQLTRTEILKILFQYKG</sequence>
<comment type="caution">
    <text evidence="2">The sequence shown here is derived from an EMBL/GenBank/DDBJ whole genome shotgun (WGS) entry which is preliminary data.</text>
</comment>
<reference evidence="2 3" key="1">
    <citation type="submission" date="2019-08" db="EMBL/GenBank/DDBJ databases">
        <title>Genomes sequence of Algoriphagus aquimarinus ACAM450.</title>
        <authorList>
            <person name="Bowman J.P."/>
        </authorList>
    </citation>
    <scope>NUCLEOTIDE SEQUENCE [LARGE SCALE GENOMIC DNA]</scope>
    <source>
        <strain evidence="2 3">ACAM 450</strain>
    </source>
</reference>
<accession>A0A5C7ARF3</accession>
<dbReference type="AlphaFoldDB" id="A0A5C7ARF3"/>